<proteinExistence type="predicted"/>
<dbReference type="InterPro" id="IPR001841">
    <property type="entry name" value="Znf_RING"/>
</dbReference>
<keyword evidence="1" id="KW-0863">Zinc-finger</keyword>
<dbReference type="InterPro" id="IPR013083">
    <property type="entry name" value="Znf_RING/FYVE/PHD"/>
</dbReference>
<keyword evidence="2" id="KW-0175">Coiled coil</keyword>
<organism evidence="4">
    <name type="scientific">Cyanoptyche gloeocystis</name>
    <dbReference type="NCBI Taxonomy" id="77922"/>
    <lineage>
        <taxon>Eukaryota</taxon>
        <taxon>Glaucocystophyceae</taxon>
        <taxon>Glaucocystophyceae incertae sedis</taxon>
        <taxon>Cyanoptyche</taxon>
    </lineage>
</organism>
<evidence type="ECO:0000256" key="1">
    <source>
        <dbReference type="PROSITE-ProRule" id="PRU00175"/>
    </source>
</evidence>
<reference evidence="4" key="1">
    <citation type="submission" date="2021-01" db="EMBL/GenBank/DDBJ databases">
        <authorList>
            <person name="Corre E."/>
            <person name="Pelletier E."/>
            <person name="Niang G."/>
            <person name="Scheremetjew M."/>
            <person name="Finn R."/>
            <person name="Kale V."/>
            <person name="Holt S."/>
            <person name="Cochrane G."/>
            <person name="Meng A."/>
            <person name="Brown T."/>
            <person name="Cohen L."/>
        </authorList>
    </citation>
    <scope>NUCLEOTIDE SEQUENCE</scope>
    <source>
        <strain evidence="4">SAG4.97</strain>
    </source>
</reference>
<feature type="domain" description="RING-type" evidence="3">
    <location>
        <begin position="471"/>
        <end position="506"/>
    </location>
</feature>
<dbReference type="SMART" id="SM00184">
    <property type="entry name" value="RING"/>
    <property type="match status" value="1"/>
</dbReference>
<feature type="coiled-coil region" evidence="2">
    <location>
        <begin position="132"/>
        <end position="208"/>
    </location>
</feature>
<evidence type="ECO:0000313" key="4">
    <source>
        <dbReference type="EMBL" id="CAD9551357.1"/>
    </source>
</evidence>
<evidence type="ECO:0000256" key="2">
    <source>
        <dbReference type="SAM" id="Coils"/>
    </source>
</evidence>
<dbReference type="SUPFAM" id="SSF57850">
    <property type="entry name" value="RING/U-box"/>
    <property type="match status" value="1"/>
</dbReference>
<name>A0A7S2JLH4_9EUKA</name>
<protein>
    <recommendedName>
        <fullName evidence="3">RING-type domain-containing protein</fullName>
    </recommendedName>
</protein>
<keyword evidence="1" id="KW-0862">Zinc</keyword>
<feature type="coiled-coil region" evidence="2">
    <location>
        <begin position="353"/>
        <end position="468"/>
    </location>
</feature>
<accession>A0A7S2JLH4</accession>
<dbReference type="PROSITE" id="PS50089">
    <property type="entry name" value="ZF_RING_2"/>
    <property type="match status" value="1"/>
</dbReference>
<sequence length="520" mass="58459">MEKARAELLFPVALAHATRCMNECEKFCLDFLRVVMADVRLKLDNQHAYVVSVTDVRRCFDDVVSSYTRPYSNALHRNFTSLYAAVSSLSDAWHGAQQASQAVSRTEAWVKQAVQDVARVYAERNTCIHAFIAGKNAEIKDLARALQRLQLSLNTASAELDDKSKAAAALQRDLANERHSSELLRAELELARANEADAQKQLAQVRADHAHLLAAYKSECDRAAERSGAAEALKAQLAHVETCTAHELHVLRAECDWLTQECDLLRSVERRFARAEERCAANVQEGMHDAELAHRSLYASCDTQPNTAHQDVEDTHHLCWSVVCRDASWCGDGDVTQQLLAALREERSRQSAADDVRAALEKSQAAAAEHERRTKECQELLRKTRQELFESRSTASRFKDEYEAERRQMQAQQRELETKVADLDALVVAVKAQKSALEQQTCDLEARMQEAGSKERDAEARRRTLEDNFRCSVCFEIFNDKCAALVPCGHIFHGDCLAARDACPLCAALIERRLHVFPHT</sequence>
<keyword evidence="1" id="KW-0479">Metal-binding</keyword>
<dbReference type="Gene3D" id="3.30.40.10">
    <property type="entry name" value="Zinc/RING finger domain, C3HC4 (zinc finger)"/>
    <property type="match status" value="1"/>
</dbReference>
<dbReference type="EMBL" id="HBGX01001142">
    <property type="protein sequence ID" value="CAD9551357.1"/>
    <property type="molecule type" value="Transcribed_RNA"/>
</dbReference>
<dbReference type="AlphaFoldDB" id="A0A7S2JLH4"/>
<evidence type="ECO:0000259" key="3">
    <source>
        <dbReference type="PROSITE" id="PS50089"/>
    </source>
</evidence>
<dbReference type="GO" id="GO:0008270">
    <property type="term" value="F:zinc ion binding"/>
    <property type="evidence" value="ECO:0007669"/>
    <property type="project" value="UniProtKB-KW"/>
</dbReference>
<gene>
    <name evidence="4" type="ORF">CGLO1086_LOCUS529</name>
</gene>